<dbReference type="Proteomes" id="UP000244090">
    <property type="component" value="Unassembled WGS sequence"/>
</dbReference>
<feature type="domain" description="AMP-dependent synthetase/ligase" evidence="4">
    <location>
        <begin position="16"/>
        <end position="417"/>
    </location>
</feature>
<dbReference type="OrthoDB" id="9803968at2"/>
<dbReference type="Pfam" id="PF00501">
    <property type="entry name" value="AMP-binding"/>
    <property type="match status" value="1"/>
</dbReference>
<accession>A0A2T6C1K9</accession>
<evidence type="ECO:0000259" key="4">
    <source>
        <dbReference type="Pfam" id="PF00501"/>
    </source>
</evidence>
<dbReference type="PANTHER" id="PTHR43272">
    <property type="entry name" value="LONG-CHAIN-FATTY-ACID--COA LIGASE"/>
    <property type="match status" value="1"/>
</dbReference>
<sequence length="591" mass="66889">MTNVTRLFDFPYYQLDNYPLAKALTSFKDGKWTSISTQEYLNQANAISRGLLRLGVKPNDKIAVISTNNRTEWNVMDIGVLQIGAQNVPIYPTIAKEDYEYILNHSEAIYCFASDEEIVEKLNAIKGNTKLKGIYTFDEVAGEHNWTEVLKLGEDTSNDDELKARKDAVTPEDLATLIYTSGTTGKPKGVMLAHSNLVSNVIDSQKRVPLHIGQARALSFLPVCHVFERMILYLYQYCGIEIFFAESIEKISDNLKEVKPNVMTAVPRLYEKVYDKIYAKGADLTGIKKKLFFWAIELGLQYEPYGKNGWWYEFKLKIARKLIFSKWKEGLGGNLELMVSGSAPLQARLTRVFAAAGIPIMEGYGLTETSPVISVNDQRNGGFRVGTVGRVIDNVEVKIAEDGEILVKGPNVMQGYYKDPEKTASVMTDGYFHTGDIGEVSADGFLKITDRKKDMFKTSGGKYVIPALIENRFKQSRFIEQIMVIGEGEKMPAALIQPNFEFIKDWIKKKGKNIGSSEKEICASEEIIARIQKEVDEANSHFGKWEQIKRFELIPKVWSIDGGELTPTMKMKRKVIKEIYKDYCDKIYDRA</sequence>
<dbReference type="PANTHER" id="PTHR43272:SF32">
    <property type="entry name" value="AMP-DEPENDENT SYNTHETASE_LIGASE DOMAIN-CONTAINING PROTEIN"/>
    <property type="match status" value="1"/>
</dbReference>
<proteinExistence type="predicted"/>
<dbReference type="PROSITE" id="PS00455">
    <property type="entry name" value="AMP_BINDING"/>
    <property type="match status" value="1"/>
</dbReference>
<dbReference type="InterPro" id="IPR020459">
    <property type="entry name" value="AMP-binding"/>
</dbReference>
<protein>
    <submittedName>
        <fullName evidence="5">Long-chain acyl-CoA synthetase</fullName>
    </submittedName>
</protein>
<evidence type="ECO:0000256" key="1">
    <source>
        <dbReference type="ARBA" id="ARBA00022598"/>
    </source>
</evidence>
<gene>
    <name evidence="5" type="ORF">C8N46_103225</name>
</gene>
<reference evidence="5 6" key="1">
    <citation type="submission" date="2018-04" db="EMBL/GenBank/DDBJ databases">
        <title>Genomic Encyclopedia of Archaeal and Bacterial Type Strains, Phase II (KMG-II): from individual species to whole genera.</title>
        <authorList>
            <person name="Goeker M."/>
        </authorList>
    </citation>
    <scope>NUCLEOTIDE SEQUENCE [LARGE SCALE GENOMIC DNA]</scope>
    <source>
        <strain evidence="5 6">DSM 25731</strain>
    </source>
</reference>
<dbReference type="RefSeq" id="WP_108114343.1">
    <property type="nucleotide sequence ID" value="NZ_QBKT01000003.1"/>
</dbReference>
<organism evidence="5 6">
    <name type="scientific">Kordia periserrulae</name>
    <dbReference type="NCBI Taxonomy" id="701523"/>
    <lineage>
        <taxon>Bacteria</taxon>
        <taxon>Pseudomonadati</taxon>
        <taxon>Bacteroidota</taxon>
        <taxon>Flavobacteriia</taxon>
        <taxon>Flavobacteriales</taxon>
        <taxon>Flavobacteriaceae</taxon>
        <taxon>Kordia</taxon>
    </lineage>
</organism>
<dbReference type="PRINTS" id="PR00154">
    <property type="entry name" value="AMPBINDING"/>
</dbReference>
<keyword evidence="6" id="KW-1185">Reference proteome</keyword>
<dbReference type="InterPro" id="IPR000873">
    <property type="entry name" value="AMP-dep_synth/lig_dom"/>
</dbReference>
<dbReference type="InterPro" id="IPR042099">
    <property type="entry name" value="ANL_N_sf"/>
</dbReference>
<keyword evidence="1" id="KW-0436">Ligase</keyword>
<dbReference type="CDD" id="cd05907">
    <property type="entry name" value="VL_LC_FACS_like"/>
    <property type="match status" value="1"/>
</dbReference>
<dbReference type="GO" id="GO:0016020">
    <property type="term" value="C:membrane"/>
    <property type="evidence" value="ECO:0007669"/>
    <property type="project" value="TreeGrafter"/>
</dbReference>
<keyword evidence="2" id="KW-0276">Fatty acid metabolism</keyword>
<keyword evidence="3" id="KW-0443">Lipid metabolism</keyword>
<evidence type="ECO:0000313" key="5">
    <source>
        <dbReference type="EMBL" id="PTX62127.1"/>
    </source>
</evidence>
<name>A0A2T6C1K9_9FLAO</name>
<dbReference type="EMBL" id="QBKT01000003">
    <property type="protein sequence ID" value="PTX62127.1"/>
    <property type="molecule type" value="Genomic_DNA"/>
</dbReference>
<dbReference type="InterPro" id="IPR020845">
    <property type="entry name" value="AMP-binding_CS"/>
</dbReference>
<evidence type="ECO:0000256" key="3">
    <source>
        <dbReference type="ARBA" id="ARBA00023098"/>
    </source>
</evidence>
<evidence type="ECO:0000313" key="6">
    <source>
        <dbReference type="Proteomes" id="UP000244090"/>
    </source>
</evidence>
<dbReference type="GO" id="GO:0004467">
    <property type="term" value="F:long-chain fatty acid-CoA ligase activity"/>
    <property type="evidence" value="ECO:0007669"/>
    <property type="project" value="TreeGrafter"/>
</dbReference>
<dbReference type="SUPFAM" id="SSF56801">
    <property type="entry name" value="Acetyl-CoA synthetase-like"/>
    <property type="match status" value="1"/>
</dbReference>
<comment type="caution">
    <text evidence="5">The sequence shown here is derived from an EMBL/GenBank/DDBJ whole genome shotgun (WGS) entry which is preliminary data.</text>
</comment>
<dbReference type="AlphaFoldDB" id="A0A2T6C1K9"/>
<dbReference type="Pfam" id="PF23562">
    <property type="entry name" value="AMP-binding_C_3"/>
    <property type="match status" value="1"/>
</dbReference>
<dbReference type="Gene3D" id="3.40.50.12780">
    <property type="entry name" value="N-terminal domain of ligase-like"/>
    <property type="match status" value="2"/>
</dbReference>
<evidence type="ECO:0000256" key="2">
    <source>
        <dbReference type="ARBA" id="ARBA00022832"/>
    </source>
</evidence>